<gene>
    <name evidence="3" type="ORF">CASFOL_018365</name>
</gene>
<name>A0ABD3D7G8_9LAMI</name>
<proteinExistence type="predicted"/>
<feature type="signal peptide" evidence="2">
    <location>
        <begin position="1"/>
        <end position="24"/>
    </location>
</feature>
<evidence type="ECO:0000313" key="3">
    <source>
        <dbReference type="EMBL" id="KAL3637917.1"/>
    </source>
</evidence>
<evidence type="ECO:0000256" key="1">
    <source>
        <dbReference type="SAM" id="MobiDB-lite"/>
    </source>
</evidence>
<feature type="compositionally biased region" description="Basic and acidic residues" evidence="1">
    <location>
        <begin position="76"/>
        <end position="88"/>
    </location>
</feature>
<evidence type="ECO:0000256" key="2">
    <source>
        <dbReference type="SAM" id="SignalP"/>
    </source>
</evidence>
<comment type="caution">
    <text evidence="3">The sequence shown here is derived from an EMBL/GenBank/DDBJ whole genome shotgun (WGS) entry which is preliminary data.</text>
</comment>
<evidence type="ECO:0000313" key="4">
    <source>
        <dbReference type="Proteomes" id="UP001632038"/>
    </source>
</evidence>
<feature type="chain" id="PRO_5044775000" evidence="2">
    <location>
        <begin position="25"/>
        <end position="127"/>
    </location>
</feature>
<feature type="region of interest" description="Disordered" evidence="1">
    <location>
        <begin position="69"/>
        <end position="98"/>
    </location>
</feature>
<sequence>MVRISFHIFIFLILIAMRRSFSHARQVKGMKIVADEKQFVVEGLHKETQPDVNPNAEAVDKIGRKVTTDNITVKKTSKENTRKSEQGKNSKRATMRVHNGAEQNWKEYFMAFSEDYRTAKSHPPRNN</sequence>
<dbReference type="Proteomes" id="UP001632038">
    <property type="component" value="Unassembled WGS sequence"/>
</dbReference>
<reference evidence="4" key="1">
    <citation type="journal article" date="2024" name="IScience">
        <title>Strigolactones Initiate the Formation of Haustorium-like Structures in Castilleja.</title>
        <authorList>
            <person name="Buerger M."/>
            <person name="Peterson D."/>
            <person name="Chory J."/>
        </authorList>
    </citation>
    <scope>NUCLEOTIDE SEQUENCE [LARGE SCALE GENOMIC DNA]</scope>
</reference>
<dbReference type="AlphaFoldDB" id="A0ABD3D7G8"/>
<organism evidence="3 4">
    <name type="scientific">Castilleja foliolosa</name>
    <dbReference type="NCBI Taxonomy" id="1961234"/>
    <lineage>
        <taxon>Eukaryota</taxon>
        <taxon>Viridiplantae</taxon>
        <taxon>Streptophyta</taxon>
        <taxon>Embryophyta</taxon>
        <taxon>Tracheophyta</taxon>
        <taxon>Spermatophyta</taxon>
        <taxon>Magnoliopsida</taxon>
        <taxon>eudicotyledons</taxon>
        <taxon>Gunneridae</taxon>
        <taxon>Pentapetalae</taxon>
        <taxon>asterids</taxon>
        <taxon>lamiids</taxon>
        <taxon>Lamiales</taxon>
        <taxon>Orobanchaceae</taxon>
        <taxon>Pedicularideae</taxon>
        <taxon>Castillejinae</taxon>
        <taxon>Castilleja</taxon>
    </lineage>
</organism>
<protein>
    <submittedName>
        <fullName evidence="3">Uncharacterized protein</fullName>
    </submittedName>
</protein>
<keyword evidence="4" id="KW-1185">Reference proteome</keyword>
<accession>A0ABD3D7G8</accession>
<dbReference type="EMBL" id="JAVIJP010000023">
    <property type="protein sequence ID" value="KAL3637917.1"/>
    <property type="molecule type" value="Genomic_DNA"/>
</dbReference>
<keyword evidence="2" id="KW-0732">Signal</keyword>